<organism evidence="1 2">
    <name type="scientific">Protopolystoma xenopodis</name>
    <dbReference type="NCBI Taxonomy" id="117903"/>
    <lineage>
        <taxon>Eukaryota</taxon>
        <taxon>Metazoa</taxon>
        <taxon>Spiralia</taxon>
        <taxon>Lophotrochozoa</taxon>
        <taxon>Platyhelminthes</taxon>
        <taxon>Monogenea</taxon>
        <taxon>Polyopisthocotylea</taxon>
        <taxon>Polystomatidea</taxon>
        <taxon>Polystomatidae</taxon>
        <taxon>Protopolystoma</taxon>
    </lineage>
</organism>
<proteinExistence type="predicted"/>
<dbReference type="Proteomes" id="UP000784294">
    <property type="component" value="Unassembled WGS sequence"/>
</dbReference>
<dbReference type="AlphaFoldDB" id="A0A3S5FG12"/>
<accession>A0A3S5FG12</accession>
<protein>
    <submittedName>
        <fullName evidence="1">Uncharacterized protein</fullName>
    </submittedName>
</protein>
<evidence type="ECO:0000313" key="2">
    <source>
        <dbReference type="Proteomes" id="UP000784294"/>
    </source>
</evidence>
<evidence type="ECO:0000313" key="1">
    <source>
        <dbReference type="EMBL" id="VEL35282.1"/>
    </source>
</evidence>
<name>A0A3S5FG12_9PLAT</name>
<gene>
    <name evidence="1" type="ORF">PXEA_LOCUS28722</name>
</gene>
<keyword evidence="2" id="KW-1185">Reference proteome</keyword>
<reference evidence="1" key="1">
    <citation type="submission" date="2018-11" db="EMBL/GenBank/DDBJ databases">
        <authorList>
            <consortium name="Pathogen Informatics"/>
        </authorList>
    </citation>
    <scope>NUCLEOTIDE SEQUENCE</scope>
</reference>
<sequence length="59" mass="6581">MSGRSDPRADGWAEKQANKWTYRRIVGWRHSWCGLMGELSPLCRLKPSSVESTSSLSAG</sequence>
<comment type="caution">
    <text evidence="1">The sequence shown here is derived from an EMBL/GenBank/DDBJ whole genome shotgun (WGS) entry which is preliminary data.</text>
</comment>
<dbReference type="EMBL" id="CAAALY010249475">
    <property type="protein sequence ID" value="VEL35282.1"/>
    <property type="molecule type" value="Genomic_DNA"/>
</dbReference>